<keyword evidence="2" id="KW-1185">Reference proteome</keyword>
<organism evidence="1 2">
    <name type="scientific">Mythimna loreyi</name>
    <dbReference type="NCBI Taxonomy" id="667449"/>
    <lineage>
        <taxon>Eukaryota</taxon>
        <taxon>Metazoa</taxon>
        <taxon>Ecdysozoa</taxon>
        <taxon>Arthropoda</taxon>
        <taxon>Hexapoda</taxon>
        <taxon>Insecta</taxon>
        <taxon>Pterygota</taxon>
        <taxon>Neoptera</taxon>
        <taxon>Endopterygota</taxon>
        <taxon>Lepidoptera</taxon>
        <taxon>Glossata</taxon>
        <taxon>Ditrysia</taxon>
        <taxon>Noctuoidea</taxon>
        <taxon>Noctuidae</taxon>
        <taxon>Noctuinae</taxon>
        <taxon>Hadenini</taxon>
        <taxon>Mythimna</taxon>
    </lineage>
</organism>
<evidence type="ECO:0000313" key="2">
    <source>
        <dbReference type="Proteomes" id="UP001231649"/>
    </source>
</evidence>
<protein>
    <submittedName>
        <fullName evidence="1">Uncharacterized protein</fullName>
    </submittedName>
</protein>
<dbReference type="Proteomes" id="UP001231649">
    <property type="component" value="Chromosome 15"/>
</dbReference>
<name>A0ACC2QUF4_9NEOP</name>
<proteinExistence type="predicted"/>
<accession>A0ACC2QUF4</accession>
<evidence type="ECO:0000313" key="1">
    <source>
        <dbReference type="EMBL" id="KAJ8725502.1"/>
    </source>
</evidence>
<dbReference type="EMBL" id="CM056791">
    <property type="protein sequence ID" value="KAJ8725502.1"/>
    <property type="molecule type" value="Genomic_DNA"/>
</dbReference>
<reference evidence="1" key="1">
    <citation type="submission" date="2023-03" db="EMBL/GenBank/DDBJ databases">
        <title>Chromosome-level genomes of two armyworms, Mythimna separata and Mythimna loreyi, provide insights into the biosynthesis and reception of sex pheromones.</title>
        <authorList>
            <person name="Zhao H."/>
        </authorList>
    </citation>
    <scope>NUCLEOTIDE SEQUENCE</scope>
    <source>
        <strain evidence="1">BeijingLab</strain>
    </source>
</reference>
<comment type="caution">
    <text evidence="1">The sequence shown here is derived from an EMBL/GenBank/DDBJ whole genome shotgun (WGS) entry which is preliminary data.</text>
</comment>
<gene>
    <name evidence="1" type="ORF">PYW08_003685</name>
</gene>
<sequence length="197" mass="22197">MSSTEQKLKSRVAIDVSSLSQHSVPGKSAVTLGQKSSKSISLSRLKVRKQSYGFGSVPGVGGQTRRRSSQLGLEFKRPPMLYLNTYQLEPRVKFHVPNVTKAIDSILDAFYTDFKYTSAEAPIRTMLIADEVMRTVKGMNFNRFRIIAVVTLAQKRAQSYNNAVGFLWDHEFDSIVNTQREDNTSFIQVTCFGIYLD</sequence>